<sequence length="535" mass="60297">MFSEPDLRLVRELEQQLAMRLCVVDHPQQVFDHGYMPDSRQPQRWLVDPSLLHSYMSQPLDTLHHVPVPIYAAVLKNVFKKAKKLEEANCFQEAWANYFLFTMVTKDCLTRHVDYPNPAFAAIKNSIRKKRHEALTKSKLILPILYQNYKDAVLLGRDVTANVPTSITQNPSKHIAHQTSNGGYNDNYDNESLFPDCDGHQVIVNQHVTSSFASQPNLQTLLPHTQMPCVGEGLPQIQSTSSSSTEQLASFNPHYHHQTQSLQPPPQQTTHVSAIPYKPPPPQLPPRPSVNPPPHRDYLQHQNGAPLIPPKPAEYENLGAAISDSETNDAPGVSSPPNEGTSSSHHQQQQQRATPRSITISSNIVDLFTSIAESNTRVNLETCAIICGTQTDDGNYHATTLIIPKQQATSDSCTTENEEEITNTLDRWKLISLGWIHTHPTQSCFMSSLDLHTHCSYQLMLPEAIAIVCAPKSNPRWGIFRLTEPYGIDFIRECREESSFHPHQSTAPLYTDAYPNGHVIMYNYNLHTIDLRERH</sequence>
<gene>
    <name evidence="1" type="ORF">EV182_000393</name>
</gene>
<protein>
    <submittedName>
        <fullName evidence="1">Uncharacterized protein</fullName>
    </submittedName>
</protein>
<dbReference type="EMBL" id="JAMZIH010005157">
    <property type="protein sequence ID" value="KAJ1675881.1"/>
    <property type="molecule type" value="Genomic_DNA"/>
</dbReference>
<keyword evidence="2" id="KW-1185">Reference proteome</keyword>
<organism evidence="1 2">
    <name type="scientific">Spiromyces aspiralis</name>
    <dbReference type="NCBI Taxonomy" id="68401"/>
    <lineage>
        <taxon>Eukaryota</taxon>
        <taxon>Fungi</taxon>
        <taxon>Fungi incertae sedis</taxon>
        <taxon>Zoopagomycota</taxon>
        <taxon>Kickxellomycotina</taxon>
        <taxon>Kickxellomycetes</taxon>
        <taxon>Kickxellales</taxon>
        <taxon>Kickxellaceae</taxon>
        <taxon>Spiromyces</taxon>
    </lineage>
</organism>
<proteinExistence type="predicted"/>
<comment type="caution">
    <text evidence="1">The sequence shown here is derived from an EMBL/GenBank/DDBJ whole genome shotgun (WGS) entry which is preliminary data.</text>
</comment>
<evidence type="ECO:0000313" key="2">
    <source>
        <dbReference type="Proteomes" id="UP001145114"/>
    </source>
</evidence>
<name>A0ACC1HKL1_9FUNG</name>
<dbReference type="Proteomes" id="UP001145114">
    <property type="component" value="Unassembled WGS sequence"/>
</dbReference>
<evidence type="ECO:0000313" key="1">
    <source>
        <dbReference type="EMBL" id="KAJ1675881.1"/>
    </source>
</evidence>
<reference evidence="1" key="1">
    <citation type="submission" date="2022-06" db="EMBL/GenBank/DDBJ databases">
        <title>Phylogenomic reconstructions and comparative analyses of Kickxellomycotina fungi.</title>
        <authorList>
            <person name="Reynolds N.K."/>
            <person name="Stajich J.E."/>
            <person name="Barry K."/>
            <person name="Grigoriev I.V."/>
            <person name="Crous P."/>
            <person name="Smith M.E."/>
        </authorList>
    </citation>
    <scope>NUCLEOTIDE SEQUENCE</scope>
    <source>
        <strain evidence="1">RSA 2271</strain>
    </source>
</reference>
<accession>A0ACC1HKL1</accession>